<dbReference type="EMBL" id="NAJN01001132">
    <property type="protein sequence ID" value="TKA65515.1"/>
    <property type="molecule type" value="Genomic_DNA"/>
</dbReference>
<evidence type="ECO:0000313" key="2">
    <source>
        <dbReference type="EMBL" id="TKA65515.1"/>
    </source>
</evidence>
<proteinExistence type="predicted"/>
<name>A0A4U0WUY0_9PEZI</name>
<reference evidence="2 3" key="1">
    <citation type="submission" date="2017-03" db="EMBL/GenBank/DDBJ databases">
        <title>Genomes of endolithic fungi from Antarctica.</title>
        <authorList>
            <person name="Coleine C."/>
            <person name="Masonjones S."/>
            <person name="Stajich J.E."/>
        </authorList>
    </citation>
    <scope>NUCLEOTIDE SEQUENCE [LARGE SCALE GENOMIC DNA]</scope>
    <source>
        <strain evidence="2 3">CCFEE 5187</strain>
    </source>
</reference>
<dbReference type="Proteomes" id="UP000308768">
    <property type="component" value="Unassembled WGS sequence"/>
</dbReference>
<accession>A0A4U0WUY0</accession>
<evidence type="ECO:0000313" key="3">
    <source>
        <dbReference type="Proteomes" id="UP000308768"/>
    </source>
</evidence>
<gene>
    <name evidence="2" type="ORF">B0A49_10534</name>
</gene>
<organism evidence="2 3">
    <name type="scientific">Cryomyces minteri</name>
    <dbReference type="NCBI Taxonomy" id="331657"/>
    <lineage>
        <taxon>Eukaryota</taxon>
        <taxon>Fungi</taxon>
        <taxon>Dikarya</taxon>
        <taxon>Ascomycota</taxon>
        <taxon>Pezizomycotina</taxon>
        <taxon>Dothideomycetes</taxon>
        <taxon>Dothideomycetes incertae sedis</taxon>
        <taxon>Cryomyces</taxon>
    </lineage>
</organism>
<sequence length="163" mass="18064">MDVVQGKQAPPSYLSALHWATFLLQQMTPAYLRPLYSASTQLQRLLSALLTHLTTSPDLASLVLLLLLLLLSLKILDMLRRTLLFWLGLAWKTALYGGAPVAGLWLWQRGPDGALADLQRLRHGWASEYAFWRDQAEVARLVREQMGGAAVGGRAGGRGGAWW</sequence>
<keyword evidence="1" id="KW-0812">Transmembrane</keyword>
<feature type="transmembrane region" description="Helical" evidence="1">
    <location>
        <begin position="83"/>
        <end position="107"/>
    </location>
</feature>
<feature type="transmembrane region" description="Helical" evidence="1">
    <location>
        <begin position="59"/>
        <end position="76"/>
    </location>
</feature>
<keyword evidence="3" id="KW-1185">Reference proteome</keyword>
<dbReference type="InterPro" id="IPR024316">
    <property type="entry name" value="APQ12"/>
</dbReference>
<protein>
    <submittedName>
        <fullName evidence="2">Uncharacterized protein</fullName>
    </submittedName>
</protein>
<evidence type="ECO:0000256" key="1">
    <source>
        <dbReference type="SAM" id="Phobius"/>
    </source>
</evidence>
<dbReference type="Pfam" id="PF12716">
    <property type="entry name" value="Apq12"/>
    <property type="match status" value="1"/>
</dbReference>
<keyword evidence="1" id="KW-1133">Transmembrane helix</keyword>
<keyword evidence="1" id="KW-0472">Membrane</keyword>
<comment type="caution">
    <text evidence="2">The sequence shown here is derived from an EMBL/GenBank/DDBJ whole genome shotgun (WGS) entry which is preliminary data.</text>
</comment>
<dbReference type="OrthoDB" id="3559694at2759"/>
<dbReference type="AlphaFoldDB" id="A0A4U0WUY0"/>